<evidence type="ECO:0000259" key="7">
    <source>
        <dbReference type="Pfam" id="PF13396"/>
    </source>
</evidence>
<dbReference type="EMBL" id="CP093443">
    <property type="protein sequence ID" value="UVI37088.1"/>
    <property type="molecule type" value="Genomic_DNA"/>
</dbReference>
<keyword evidence="9" id="KW-1185">Reference proteome</keyword>
<evidence type="ECO:0000313" key="8">
    <source>
        <dbReference type="EMBL" id="UVI37088.1"/>
    </source>
</evidence>
<keyword evidence="3 6" id="KW-0812">Transmembrane</keyword>
<dbReference type="Pfam" id="PF13396">
    <property type="entry name" value="PLDc_N"/>
    <property type="match status" value="1"/>
</dbReference>
<dbReference type="RefSeq" id="WP_265419646.1">
    <property type="nucleotide sequence ID" value="NZ_CP093443.1"/>
</dbReference>
<evidence type="ECO:0000313" key="9">
    <source>
        <dbReference type="Proteomes" id="UP001064879"/>
    </source>
</evidence>
<evidence type="ECO:0000256" key="1">
    <source>
        <dbReference type="ARBA" id="ARBA00004651"/>
    </source>
</evidence>
<gene>
    <name evidence="8" type="ORF">L1F31_05385</name>
</gene>
<evidence type="ECO:0000256" key="3">
    <source>
        <dbReference type="ARBA" id="ARBA00022692"/>
    </source>
</evidence>
<evidence type="ECO:0000256" key="5">
    <source>
        <dbReference type="ARBA" id="ARBA00023136"/>
    </source>
</evidence>
<name>A0ABY5SRC2_9MICO</name>
<keyword evidence="5 6" id="KW-0472">Membrane</keyword>
<dbReference type="Proteomes" id="UP001064879">
    <property type="component" value="Chromosome"/>
</dbReference>
<accession>A0ABY5SRC2</accession>
<keyword evidence="2" id="KW-1003">Cell membrane</keyword>
<protein>
    <submittedName>
        <fullName evidence="8">PLD nuclease N-terminal domain-containing protein</fullName>
    </submittedName>
</protein>
<comment type="subcellular location">
    <subcellularLocation>
        <location evidence="1">Cell membrane</location>
        <topology evidence="1">Multi-pass membrane protein</topology>
    </subcellularLocation>
</comment>
<feature type="transmembrane region" description="Helical" evidence="6">
    <location>
        <begin position="13"/>
        <end position="32"/>
    </location>
</feature>
<evidence type="ECO:0000256" key="4">
    <source>
        <dbReference type="ARBA" id="ARBA00022989"/>
    </source>
</evidence>
<feature type="transmembrane region" description="Helical" evidence="6">
    <location>
        <begin position="44"/>
        <end position="64"/>
    </location>
</feature>
<proteinExistence type="predicted"/>
<evidence type="ECO:0000256" key="6">
    <source>
        <dbReference type="SAM" id="Phobius"/>
    </source>
</evidence>
<feature type="domain" description="Cardiolipin synthase N-terminal" evidence="7">
    <location>
        <begin position="24"/>
        <end position="65"/>
    </location>
</feature>
<sequence>MSENPLLPATYDILWSVGILVALALLVWALVGIAKSALDSNTKLVWVIIAFLLPLIGPICWLVIRPRKEDNRLS</sequence>
<keyword evidence="4 6" id="KW-1133">Transmembrane helix</keyword>
<organism evidence="8 9">
    <name type="scientific">Brevibacterium spongiae</name>
    <dbReference type="NCBI Taxonomy" id="2909672"/>
    <lineage>
        <taxon>Bacteria</taxon>
        <taxon>Bacillati</taxon>
        <taxon>Actinomycetota</taxon>
        <taxon>Actinomycetes</taxon>
        <taxon>Micrococcales</taxon>
        <taxon>Brevibacteriaceae</taxon>
        <taxon>Brevibacterium</taxon>
    </lineage>
</organism>
<dbReference type="InterPro" id="IPR027379">
    <property type="entry name" value="CLS_N"/>
</dbReference>
<evidence type="ECO:0000256" key="2">
    <source>
        <dbReference type="ARBA" id="ARBA00022475"/>
    </source>
</evidence>
<reference evidence="8" key="1">
    <citation type="submission" date="2022-03" db="EMBL/GenBank/DDBJ databases">
        <title>Brevibacterium spongiae sp. nov., isolated from marine sponge.</title>
        <authorList>
            <person name="Li Z."/>
            <person name="Zhang M."/>
        </authorList>
    </citation>
    <scope>NUCLEOTIDE SEQUENCE</scope>
    <source>
        <strain evidence="8">WHS-Z9</strain>
    </source>
</reference>